<organism evidence="2 3">
    <name type="scientific">Neorhodopirellula pilleata</name>
    <dbReference type="NCBI Taxonomy" id="2714738"/>
    <lineage>
        <taxon>Bacteria</taxon>
        <taxon>Pseudomonadati</taxon>
        <taxon>Planctomycetota</taxon>
        <taxon>Planctomycetia</taxon>
        <taxon>Pirellulales</taxon>
        <taxon>Pirellulaceae</taxon>
        <taxon>Neorhodopirellula</taxon>
    </lineage>
</organism>
<protein>
    <submittedName>
        <fullName evidence="2">Uncharacterized protein</fullName>
    </submittedName>
</protein>
<evidence type="ECO:0000313" key="3">
    <source>
        <dbReference type="Proteomes" id="UP000316213"/>
    </source>
</evidence>
<dbReference type="Proteomes" id="UP000316213">
    <property type="component" value="Unassembled WGS sequence"/>
</dbReference>
<name>A0A5C5ZI32_9BACT</name>
<proteinExistence type="predicted"/>
<feature type="region of interest" description="Disordered" evidence="1">
    <location>
        <begin position="1"/>
        <end position="73"/>
    </location>
</feature>
<comment type="caution">
    <text evidence="2">The sequence shown here is derived from an EMBL/GenBank/DDBJ whole genome shotgun (WGS) entry which is preliminary data.</text>
</comment>
<sequence length="243" mass="25502">MPLKRLWNSLCGRSSETQTAAKPSVDAAPAEKAATKPLAGAVPKPAKASAPATVTSSKPAATSSKPAGEQPRRSVLSMLSRGEHDGLIKTIRQHNPTSILEIGVGDGSRMTAILTALAPAPQNNATESGASPIKAAVIDQFELGSGKVALRDYHRQLNGLSQRPVIFPEPIGRGLVSVANRLGKMDVVLIDASVFASDQTQLANELQSTIGKVLHASSVVLSNESGKWSVRTFETNQAQRRAA</sequence>
<gene>
    <name evidence="2" type="ORF">Pla100_59830</name>
</gene>
<feature type="compositionally biased region" description="Polar residues" evidence="1">
    <location>
        <begin position="11"/>
        <end position="21"/>
    </location>
</feature>
<dbReference type="OrthoDB" id="282063at2"/>
<dbReference type="AlphaFoldDB" id="A0A5C5ZI32"/>
<evidence type="ECO:0000313" key="2">
    <source>
        <dbReference type="EMBL" id="TWT87032.1"/>
    </source>
</evidence>
<reference evidence="2 3" key="1">
    <citation type="submission" date="2019-02" db="EMBL/GenBank/DDBJ databases">
        <title>Deep-cultivation of Planctomycetes and their phenomic and genomic characterization uncovers novel biology.</title>
        <authorList>
            <person name="Wiegand S."/>
            <person name="Jogler M."/>
            <person name="Boedeker C."/>
            <person name="Pinto D."/>
            <person name="Vollmers J."/>
            <person name="Rivas-Marin E."/>
            <person name="Kohn T."/>
            <person name="Peeters S.H."/>
            <person name="Heuer A."/>
            <person name="Rast P."/>
            <person name="Oberbeckmann S."/>
            <person name="Bunk B."/>
            <person name="Jeske O."/>
            <person name="Meyerdierks A."/>
            <person name="Storesund J.E."/>
            <person name="Kallscheuer N."/>
            <person name="Luecker S."/>
            <person name="Lage O.M."/>
            <person name="Pohl T."/>
            <person name="Merkel B.J."/>
            <person name="Hornburger P."/>
            <person name="Mueller R.-W."/>
            <person name="Bruemmer F."/>
            <person name="Labrenz M."/>
            <person name="Spormann A.M."/>
            <person name="Op Den Camp H."/>
            <person name="Overmann J."/>
            <person name="Amann R."/>
            <person name="Jetten M.S.M."/>
            <person name="Mascher T."/>
            <person name="Medema M.H."/>
            <person name="Devos D.P."/>
            <person name="Kaster A.-K."/>
            <person name="Ovreas L."/>
            <person name="Rohde M."/>
            <person name="Galperin M.Y."/>
            <person name="Jogler C."/>
        </authorList>
    </citation>
    <scope>NUCLEOTIDE SEQUENCE [LARGE SCALE GENOMIC DNA]</scope>
    <source>
        <strain evidence="2 3">Pla100</strain>
    </source>
</reference>
<evidence type="ECO:0000256" key="1">
    <source>
        <dbReference type="SAM" id="MobiDB-lite"/>
    </source>
</evidence>
<dbReference type="EMBL" id="SJPM01000029">
    <property type="protein sequence ID" value="TWT87032.1"/>
    <property type="molecule type" value="Genomic_DNA"/>
</dbReference>
<keyword evidence="3" id="KW-1185">Reference proteome</keyword>
<feature type="compositionally biased region" description="Low complexity" evidence="1">
    <location>
        <begin position="41"/>
        <end position="67"/>
    </location>
</feature>
<accession>A0A5C5ZI32</accession>